<dbReference type="Pfam" id="PF19827">
    <property type="entry name" value="DUF6308"/>
    <property type="match status" value="1"/>
</dbReference>
<dbReference type="Proteomes" id="UP001521931">
    <property type="component" value="Unassembled WGS sequence"/>
</dbReference>
<evidence type="ECO:0000313" key="1">
    <source>
        <dbReference type="EMBL" id="MCG7320845.1"/>
    </source>
</evidence>
<evidence type="ECO:0000313" key="2">
    <source>
        <dbReference type="Proteomes" id="UP001521931"/>
    </source>
</evidence>
<dbReference type="EMBL" id="JAKRCV010000005">
    <property type="protein sequence ID" value="MCG7320845.1"/>
    <property type="molecule type" value="Genomic_DNA"/>
</dbReference>
<dbReference type="InterPro" id="IPR046275">
    <property type="entry name" value="DUF6308"/>
</dbReference>
<reference evidence="1 2" key="1">
    <citation type="submission" date="2022-02" db="EMBL/GenBank/DDBJ databases">
        <title>Uncovering new skin microbiome diversity through culturing and metagenomics.</title>
        <authorList>
            <person name="Conlan S."/>
            <person name="Deming C."/>
            <person name="Nisc Comparative Sequencing Program N."/>
            <person name="Segre J.A."/>
        </authorList>
    </citation>
    <scope>NUCLEOTIDE SEQUENCE [LARGE SCALE GENOMIC DNA]</scope>
    <source>
        <strain evidence="1 2">ACRQZ</strain>
    </source>
</reference>
<name>A0ABS9PYZ2_9MICO</name>
<protein>
    <submittedName>
        <fullName evidence="1">DUF6308 family protein</fullName>
    </submittedName>
</protein>
<sequence length="213" mass="22983">MTVLRAYFTPLSGRNTGFTGGAWDTFDPSGRRSATADVFTADDLLSCALLSAPIRGRAAMDLLVLRADDFGALLDKVGPDREFVEIDDPDGPEFQPVRDLYSALVALPGVGETRATKLMARKRPHLVAIIDSVVKASVFGGMPRQWGPLHGVLTADGGQIHDRLLRLRSRAGLPEAVTALRVFDVLAWMDGSGNAERVLANQPILDSEDKAED</sequence>
<dbReference type="RefSeq" id="WP_239262115.1">
    <property type="nucleotide sequence ID" value="NZ_JAKRCV010000005.1"/>
</dbReference>
<proteinExistence type="predicted"/>
<organism evidence="1 2">
    <name type="scientific">Arsenicicoccus bolidensis</name>
    <dbReference type="NCBI Taxonomy" id="229480"/>
    <lineage>
        <taxon>Bacteria</taxon>
        <taxon>Bacillati</taxon>
        <taxon>Actinomycetota</taxon>
        <taxon>Actinomycetes</taxon>
        <taxon>Micrococcales</taxon>
        <taxon>Intrasporangiaceae</taxon>
        <taxon>Arsenicicoccus</taxon>
    </lineage>
</organism>
<comment type="caution">
    <text evidence="1">The sequence shown here is derived from an EMBL/GenBank/DDBJ whole genome shotgun (WGS) entry which is preliminary data.</text>
</comment>
<gene>
    <name evidence="1" type="ORF">MHL29_02910</name>
</gene>
<accession>A0ABS9PYZ2</accession>
<keyword evidence="2" id="KW-1185">Reference proteome</keyword>